<dbReference type="Proteomes" id="UP001164693">
    <property type="component" value="Chromosome"/>
</dbReference>
<dbReference type="InterPro" id="IPR006089">
    <property type="entry name" value="Acyl-CoA_DH_CS"/>
</dbReference>
<name>A0ABY7K4X6_9ACTN</name>
<evidence type="ECO:0000313" key="10">
    <source>
        <dbReference type="Proteomes" id="UP001164693"/>
    </source>
</evidence>
<dbReference type="EMBL" id="CP097463">
    <property type="protein sequence ID" value="WAX58379.1"/>
    <property type="molecule type" value="Genomic_DNA"/>
</dbReference>
<dbReference type="Gene3D" id="1.20.140.10">
    <property type="entry name" value="Butyryl-CoA Dehydrogenase, subunit A, domain 3"/>
    <property type="match status" value="1"/>
</dbReference>
<dbReference type="Gene3D" id="2.40.110.10">
    <property type="entry name" value="Butyryl-CoA Dehydrogenase, subunit A, domain 2"/>
    <property type="match status" value="1"/>
</dbReference>
<evidence type="ECO:0000313" key="9">
    <source>
        <dbReference type="EMBL" id="WAX58379.1"/>
    </source>
</evidence>
<dbReference type="RefSeq" id="WP_269444927.1">
    <property type="nucleotide sequence ID" value="NZ_CP097463.1"/>
</dbReference>
<evidence type="ECO:0000256" key="1">
    <source>
        <dbReference type="ARBA" id="ARBA00001974"/>
    </source>
</evidence>
<dbReference type="InterPro" id="IPR006091">
    <property type="entry name" value="Acyl-CoA_Oxase/DH_mid-dom"/>
</dbReference>
<accession>A0ABY7K4X6</accession>
<dbReference type="InterPro" id="IPR037069">
    <property type="entry name" value="AcylCoA_DH/ox_N_sf"/>
</dbReference>
<dbReference type="Gene3D" id="1.10.540.10">
    <property type="entry name" value="Acyl-CoA dehydrogenase/oxidase, N-terminal domain"/>
    <property type="match status" value="1"/>
</dbReference>
<dbReference type="InterPro" id="IPR009075">
    <property type="entry name" value="AcylCo_DH/oxidase_C"/>
</dbReference>
<organism evidence="9 10">
    <name type="scientific">Jatrophihabitans cynanchi</name>
    <dbReference type="NCBI Taxonomy" id="2944128"/>
    <lineage>
        <taxon>Bacteria</taxon>
        <taxon>Bacillati</taxon>
        <taxon>Actinomycetota</taxon>
        <taxon>Actinomycetes</taxon>
        <taxon>Jatrophihabitantales</taxon>
        <taxon>Jatrophihabitantaceae</taxon>
        <taxon>Jatrophihabitans</taxon>
    </lineage>
</organism>
<dbReference type="SUPFAM" id="SSF47203">
    <property type="entry name" value="Acyl-CoA dehydrogenase C-terminal domain-like"/>
    <property type="match status" value="1"/>
</dbReference>
<feature type="domain" description="Acyl-CoA dehydrogenase/oxidase C-terminal" evidence="6">
    <location>
        <begin position="283"/>
        <end position="425"/>
    </location>
</feature>
<evidence type="ECO:0000259" key="6">
    <source>
        <dbReference type="Pfam" id="PF00441"/>
    </source>
</evidence>
<keyword evidence="3 5" id="KW-0285">Flavoprotein</keyword>
<dbReference type="SUPFAM" id="SSF56645">
    <property type="entry name" value="Acyl-CoA dehydrogenase NM domain-like"/>
    <property type="match status" value="1"/>
</dbReference>
<evidence type="ECO:0000256" key="4">
    <source>
        <dbReference type="ARBA" id="ARBA00022827"/>
    </source>
</evidence>
<dbReference type="Pfam" id="PF00441">
    <property type="entry name" value="Acyl-CoA_dh_1"/>
    <property type="match status" value="1"/>
</dbReference>
<evidence type="ECO:0000256" key="3">
    <source>
        <dbReference type="ARBA" id="ARBA00022630"/>
    </source>
</evidence>
<dbReference type="Pfam" id="PF02770">
    <property type="entry name" value="Acyl-CoA_dh_M"/>
    <property type="match status" value="1"/>
</dbReference>
<gene>
    <name evidence="9" type="ORF">M6B22_06330</name>
</gene>
<keyword evidence="4 5" id="KW-0274">FAD</keyword>
<dbReference type="Pfam" id="PF02771">
    <property type="entry name" value="Acyl-CoA_dh_N"/>
    <property type="match status" value="1"/>
</dbReference>
<reference evidence="9" key="1">
    <citation type="submission" date="2022-05" db="EMBL/GenBank/DDBJ databases">
        <title>Jatrophihabitans sp. SB3-54 whole genome sequence.</title>
        <authorList>
            <person name="Suh M.K."/>
            <person name="Eom M.K."/>
            <person name="Kim J.S."/>
            <person name="Kim H.S."/>
            <person name="Do H.E."/>
            <person name="Shin Y.K."/>
            <person name="Lee J.-S."/>
        </authorList>
    </citation>
    <scope>NUCLEOTIDE SEQUENCE</scope>
    <source>
        <strain evidence="9">SB3-54</strain>
    </source>
</reference>
<proteinExistence type="inferred from homology"/>
<dbReference type="InterPro" id="IPR036250">
    <property type="entry name" value="AcylCo_DH-like_C"/>
</dbReference>
<sequence length="437" mass="46067">MTSLLVAPLPDVEPGDHTAVAAAPRWLEPAAFDTEPTDYLRVHAELDDAVCDGLLPADALSLRGRFRDVVAHLVAPRAAGVDRDSVFVEESYQALARAGLIGVLFPRELGGLGSTTVAYAVAMEEIAAACPATSLVFMTQTHAAYPITLRGSDELIQRYVPPLLDGRAYGSMAITEPDAGSDAAGLRTTAFADPDGSYRLNGSKTFITTGDKADVIVLFARTADAGGGRAAVTAFVVPGAAEGLTRGQPMHKLGMNGSTTAELFLTDVRIPDDHMIGRAGTAWDLLTHAVVKSRISAAAQGVGIARGAYAHGLVLLSALYGRILPQAVADRLADLRGRIVQGRLLLIATAAHVDATGDGPPPTASIAVMKQHCTDLGFAVSAAVVRLLAAFGDRTDLGVERYLRDAKVTQIYDGTNEIQRLLVARDTRHRTDRLTST</sequence>
<evidence type="ECO:0000256" key="5">
    <source>
        <dbReference type="RuleBase" id="RU362125"/>
    </source>
</evidence>
<protein>
    <submittedName>
        <fullName evidence="9">Acyl-CoA dehydrogenase family protein</fullName>
    </submittedName>
</protein>
<keyword evidence="10" id="KW-1185">Reference proteome</keyword>
<dbReference type="InterPro" id="IPR009100">
    <property type="entry name" value="AcylCoA_DH/oxidase_NM_dom_sf"/>
</dbReference>
<evidence type="ECO:0000259" key="8">
    <source>
        <dbReference type="Pfam" id="PF02771"/>
    </source>
</evidence>
<feature type="domain" description="Acyl-CoA dehydrogenase/oxidase N-terminal" evidence="8">
    <location>
        <begin position="60"/>
        <end position="166"/>
    </location>
</feature>
<keyword evidence="5" id="KW-0560">Oxidoreductase</keyword>
<dbReference type="InterPro" id="IPR013786">
    <property type="entry name" value="AcylCoA_DH/ox_N"/>
</dbReference>
<comment type="similarity">
    <text evidence="2 5">Belongs to the acyl-CoA dehydrogenase family.</text>
</comment>
<comment type="cofactor">
    <cofactor evidence="1 5">
        <name>FAD</name>
        <dbReference type="ChEBI" id="CHEBI:57692"/>
    </cofactor>
</comment>
<evidence type="ECO:0000259" key="7">
    <source>
        <dbReference type="Pfam" id="PF02770"/>
    </source>
</evidence>
<dbReference type="InterPro" id="IPR046373">
    <property type="entry name" value="Acyl-CoA_Oxase/DH_mid-dom_sf"/>
</dbReference>
<dbReference type="PANTHER" id="PTHR43884">
    <property type="entry name" value="ACYL-COA DEHYDROGENASE"/>
    <property type="match status" value="1"/>
</dbReference>
<dbReference type="PANTHER" id="PTHR43884:SF12">
    <property type="entry name" value="ISOVALERYL-COA DEHYDROGENASE, MITOCHONDRIAL-RELATED"/>
    <property type="match status" value="1"/>
</dbReference>
<feature type="domain" description="Acyl-CoA oxidase/dehydrogenase middle" evidence="7">
    <location>
        <begin position="171"/>
        <end position="268"/>
    </location>
</feature>
<dbReference type="PROSITE" id="PS00072">
    <property type="entry name" value="ACYL_COA_DH_1"/>
    <property type="match status" value="1"/>
</dbReference>
<evidence type="ECO:0000256" key="2">
    <source>
        <dbReference type="ARBA" id="ARBA00009347"/>
    </source>
</evidence>